<dbReference type="CDD" id="cd11336">
    <property type="entry name" value="AmyAc_MTSase"/>
    <property type="match status" value="1"/>
</dbReference>
<keyword evidence="6 10" id="KW-0808">Transferase</keyword>
<dbReference type="NCBIfam" id="TIGR00217">
    <property type="entry name" value="malQ"/>
    <property type="match status" value="1"/>
</dbReference>
<dbReference type="InterPro" id="IPR003385">
    <property type="entry name" value="Glyco_hydro_77"/>
</dbReference>
<dbReference type="OrthoDB" id="9761577at2"/>
<gene>
    <name evidence="12" type="ORF">BB934_19885</name>
</gene>
<keyword evidence="7 10" id="KW-0119">Carbohydrate metabolism</keyword>
<evidence type="ECO:0000256" key="10">
    <source>
        <dbReference type="RuleBase" id="RU361207"/>
    </source>
</evidence>
<organism evidence="12">
    <name type="scientific">Microvirga ossetica</name>
    <dbReference type="NCBI Taxonomy" id="1882682"/>
    <lineage>
        <taxon>Bacteria</taxon>
        <taxon>Pseudomonadati</taxon>
        <taxon>Pseudomonadota</taxon>
        <taxon>Alphaproteobacteria</taxon>
        <taxon>Hyphomicrobiales</taxon>
        <taxon>Methylobacteriaceae</taxon>
        <taxon>Microvirga</taxon>
    </lineage>
</organism>
<evidence type="ECO:0000259" key="11">
    <source>
        <dbReference type="SMART" id="SM00642"/>
    </source>
</evidence>
<evidence type="ECO:0000256" key="5">
    <source>
        <dbReference type="ARBA" id="ARBA00022676"/>
    </source>
</evidence>
<evidence type="ECO:0000256" key="4">
    <source>
        <dbReference type="ARBA" id="ARBA00020295"/>
    </source>
</evidence>
<dbReference type="GO" id="GO:0004134">
    <property type="term" value="F:4-alpha-glucanotransferase activity"/>
    <property type="evidence" value="ECO:0007669"/>
    <property type="project" value="UniProtKB-EC"/>
</dbReference>
<dbReference type="Gene3D" id="3.30.1590.10">
    <property type="entry name" value="Maltooligosyl trehalose synthase, domain 2"/>
    <property type="match status" value="1"/>
</dbReference>
<comment type="similarity">
    <text evidence="2 10">Belongs to the disproportionating enzyme family.</text>
</comment>
<dbReference type="Pfam" id="PF21226">
    <property type="entry name" value="MalQ_N"/>
    <property type="match status" value="1"/>
</dbReference>
<dbReference type="SMART" id="SM00642">
    <property type="entry name" value="Aamy"/>
    <property type="match status" value="1"/>
</dbReference>
<dbReference type="Pfam" id="PF02446">
    <property type="entry name" value="Glyco_hydro_77"/>
    <property type="match status" value="1"/>
</dbReference>
<accession>A0A1B2EJQ8</accession>
<proteinExistence type="inferred from homology"/>
<dbReference type="EC" id="2.4.1.25" evidence="3 10"/>
<evidence type="ECO:0000256" key="3">
    <source>
        <dbReference type="ARBA" id="ARBA00012560"/>
    </source>
</evidence>
<evidence type="ECO:0000256" key="8">
    <source>
        <dbReference type="ARBA" id="ARBA00031423"/>
    </source>
</evidence>
<dbReference type="KEGG" id="moc:BB934_19885"/>
<dbReference type="NCBIfam" id="NF011077">
    <property type="entry name" value="PRK14507.1"/>
    <property type="match status" value="1"/>
</dbReference>
<dbReference type="GO" id="GO:0005975">
    <property type="term" value="P:carbohydrate metabolic process"/>
    <property type="evidence" value="ECO:0007669"/>
    <property type="project" value="InterPro"/>
</dbReference>
<dbReference type="NCBIfam" id="TIGR02401">
    <property type="entry name" value="trehalose_TreY"/>
    <property type="match status" value="1"/>
</dbReference>
<dbReference type="Gene3D" id="3.20.20.80">
    <property type="entry name" value="Glycosidases"/>
    <property type="match status" value="4"/>
</dbReference>
<keyword evidence="5 10" id="KW-0328">Glycosyltransferase</keyword>
<evidence type="ECO:0000313" key="12">
    <source>
        <dbReference type="EMBL" id="ANY80206.1"/>
    </source>
</evidence>
<dbReference type="InterPro" id="IPR012767">
    <property type="entry name" value="Trehalose_TreY"/>
</dbReference>
<sequence>MSKLNALLERMAALVGISEDYTDAFGKTVATAPETRRAMLAALGLDVTSEQGAQDSIERLERLKTGPIPAVVTLEAETASTVKFRGPPGSQDWILIEESGAVHEGRLGKGETALDVPALPMGYHRLRVGKTETTIIAAPARCWELDALKDDTRLWGATAQIYSLRSERDFGIGDFSDVALAAESIGHVGGAFLGLSPVHALFASDRSKVSPYSPSSRLFLEPIYIDPTKVDGFAESDAKRLLDDPALQARLARLRSAQLIDYAEAWAIKRSLLDSLWASFRASGDHAAFEAFRRAGGEALEAHATFEALSEHLREQGRFWIGEWPEDYRSVHSVAVRRFRLDHAERISFNAWLQWLADRQLAQAAEHAHAAGLPIGLYRDLAVGADGGGSEIWATPERYAPKLSTGAPPDPLGPQGQDWGLPPFNPLTLEEQGLAAFRDLVSANMRHAGAIRIDHAFQLQRLFLIPSGAPASQGAYVDYPFEAMLAVLRVESHRAQCLVIAEDLGTAPEGFSDAIMESGVLSYRVLPFERTGSAFKKPSEYPRSALAVITTHDLPTFTGWWQGLDIDLRQTLGIFEPKKAADERVARAADKQHFAKALAEEGLLPSNRVPDLPPLEETVRYLARTSSLLTSLQIEDVTGELNQPNMPGMDVGHPNWRRRLSSTVETIASPGSLMARLAVVLAEEGRDRRARGNALSGPPPRATYRLQFHKGFTFDDAMKIVPYLAELGISHLYASPIQKAAPGSTHGYDIVDHTVISPELGGEAGFLRLTQALKMHGLKLLLDIVPNHMGVGGKDNGWWLSVLEWGPLSPVAKAFDIDWQRTGADGKLISPFLGGLYGEVLDKGELQLQFDAEEGSFSVWHWEHRFPICPLTYPVVLDQAIAALDVASADTGKLRSLTERLRALADGVSPENQASLPDECEALKQELARIVSASPALQKALDRVIAILNGTQGSPESFNALHRLLEAQAYRLSYWRVASSDINYRRFFDINTLAGIRVEIPEIFDKTHELIVRLVEEGHVHGLRIDHIDGLADPEGYTRALQRKVGPGFYVAVEKILEPGETLRSWPVAGTSGYDVLNVIDGVLVDSTAGEAFERIYRKASNLRGSYDTLLEQAKLEIVENNFASELEVLVSDIKAIADASRRTRDYTIFALRQALIEIIAAFPVYRSYIRDGEPAAEDVRLIEETIAAAQESSTLPDRGVHDFVAAVLLGRIEAAAQGDVRRFRRRFQQLTGPVMAKSLEDTLFYRYGRLIALNEVGGDPGHFGLSLAAFHAANADRASAWPHAMIATATHDTKRGEDARARLLALSEMPEEWSKALDLWQELVSPHLSDVNGAPAPDANDRVILLQALLGAWPLELLAKADARQLASFRERKEDYLIKALREAKRHTSWVHPNEAYETAAMKLLQTVLDPRSPFIERIRPLARRLSVLGTLNGLSRTVLKLTLPGVPDIYQGTEFWDFSLVDPDNRRPVDYGARSAALKTSAPLEDLMRNWPDGRIKQHIHAKLLRDRSGAPGLYAEGDYHPLTVEGARASQVIGYIRRHRTDTLAVIVPRLWAQRLGQADGPVFDASLWQDVSVALPHGKWLNVITGEKILIDGDQNRLSDFMGMIPFAVLRSAGGGGAPG</sequence>
<dbReference type="EMBL" id="CP016616">
    <property type="protein sequence ID" value="ANY80206.1"/>
    <property type="molecule type" value="Genomic_DNA"/>
</dbReference>
<dbReference type="SUPFAM" id="SSF51445">
    <property type="entry name" value="(Trans)glycosidases"/>
    <property type="match status" value="2"/>
</dbReference>
<comment type="catalytic activity">
    <reaction evidence="1 10">
        <text>Transfers a segment of a (1-&gt;4)-alpha-D-glucan to a new position in an acceptor, which may be glucose or a (1-&gt;4)-alpha-D-glucan.</text>
        <dbReference type="EC" id="2.4.1.25"/>
    </reaction>
</comment>
<dbReference type="PANTHER" id="PTHR32438">
    <property type="entry name" value="4-ALPHA-GLUCANOTRANSFERASE DPE1, CHLOROPLASTIC/AMYLOPLASTIC"/>
    <property type="match status" value="1"/>
</dbReference>
<evidence type="ECO:0000256" key="9">
    <source>
        <dbReference type="ARBA" id="ARBA00031501"/>
    </source>
</evidence>
<evidence type="ECO:0000256" key="7">
    <source>
        <dbReference type="ARBA" id="ARBA00023277"/>
    </source>
</evidence>
<name>A0A1B2EJQ8_9HYPH</name>
<dbReference type="Pfam" id="PF00128">
    <property type="entry name" value="Alpha-amylase"/>
    <property type="match status" value="1"/>
</dbReference>
<dbReference type="PANTHER" id="PTHR32438:SF5">
    <property type="entry name" value="4-ALPHA-GLUCANOTRANSFERASE DPE1, CHLOROPLASTIC_AMYLOPLASTIC"/>
    <property type="match status" value="1"/>
</dbReference>
<protein>
    <recommendedName>
        <fullName evidence="4 10">4-alpha-glucanotransferase</fullName>
        <ecNumber evidence="3 10">2.4.1.25</ecNumber>
    </recommendedName>
    <alternativeName>
        <fullName evidence="8 10">Amylomaltase</fullName>
    </alternativeName>
    <alternativeName>
        <fullName evidence="9 10">Disproportionating enzyme</fullName>
    </alternativeName>
</protein>
<evidence type="ECO:0000256" key="2">
    <source>
        <dbReference type="ARBA" id="ARBA00005684"/>
    </source>
</evidence>
<dbReference type="InterPro" id="IPR006047">
    <property type="entry name" value="GH13_cat_dom"/>
</dbReference>
<evidence type="ECO:0000256" key="6">
    <source>
        <dbReference type="ARBA" id="ARBA00022679"/>
    </source>
</evidence>
<reference evidence="12" key="1">
    <citation type="submission" date="2016-07" db="EMBL/GenBank/DDBJ databases">
        <title>Microvirga ossetica sp. nov. a new species of rhizobia isolated from root nodules of the legume species Vicia alpestris Steven originated from North Ossetia region in the Caucasus.</title>
        <authorList>
            <person name="Safronova V.I."/>
            <person name="Kuznetsova I.G."/>
            <person name="Sazanova A.L."/>
            <person name="Belimov A."/>
            <person name="Andronov E."/>
            <person name="Osledkin Y.S."/>
            <person name="Onishchuk O.P."/>
            <person name="Kurchak O.N."/>
            <person name="Shaposhnikov A.I."/>
            <person name="Willems A."/>
            <person name="Tikhonovich I.A."/>
        </authorList>
    </citation>
    <scope>NUCLEOTIDE SEQUENCE [LARGE SCALE GENOMIC DNA]</scope>
    <source>
        <strain evidence="12">V5/3M</strain>
    </source>
</reference>
<dbReference type="RefSeq" id="WP_099511213.1">
    <property type="nucleotide sequence ID" value="NZ_CP016616.1"/>
</dbReference>
<dbReference type="InterPro" id="IPR017853">
    <property type="entry name" value="GH"/>
</dbReference>
<dbReference type="InterPro" id="IPR048458">
    <property type="entry name" value="MalQ_N"/>
</dbReference>
<feature type="domain" description="Glycosyl hydrolase family 13 catalytic" evidence="11">
    <location>
        <begin position="708"/>
        <end position="1255"/>
    </location>
</feature>
<evidence type="ECO:0000256" key="1">
    <source>
        <dbReference type="ARBA" id="ARBA00000439"/>
    </source>
</evidence>